<dbReference type="PANTHER" id="PTHR33529">
    <property type="entry name" value="SLR0882 PROTEIN-RELATED"/>
    <property type="match status" value="1"/>
</dbReference>
<dbReference type="EMBL" id="JAZDRO010000004">
    <property type="protein sequence ID" value="MEE2567193.1"/>
    <property type="molecule type" value="Genomic_DNA"/>
</dbReference>
<protein>
    <submittedName>
        <fullName evidence="7">LptF/LptG family permease</fullName>
    </submittedName>
</protein>
<comment type="caution">
    <text evidence="7">The sequence shown here is derived from an EMBL/GenBank/DDBJ whole genome shotgun (WGS) entry which is preliminary data.</text>
</comment>
<name>A0ABU7M086_9PROT</name>
<organism evidence="7 8">
    <name type="scientific">Hyphobacterium marinum</name>
    <dbReference type="NCBI Taxonomy" id="3116574"/>
    <lineage>
        <taxon>Bacteria</taxon>
        <taxon>Pseudomonadati</taxon>
        <taxon>Pseudomonadota</taxon>
        <taxon>Alphaproteobacteria</taxon>
        <taxon>Maricaulales</taxon>
        <taxon>Maricaulaceae</taxon>
        <taxon>Hyphobacterium</taxon>
    </lineage>
</organism>
<dbReference type="PANTHER" id="PTHR33529:SF6">
    <property type="entry name" value="YJGP_YJGQ FAMILY PERMEASE"/>
    <property type="match status" value="1"/>
</dbReference>
<evidence type="ECO:0000313" key="7">
    <source>
        <dbReference type="EMBL" id="MEE2567193.1"/>
    </source>
</evidence>
<evidence type="ECO:0000256" key="6">
    <source>
        <dbReference type="SAM" id="Phobius"/>
    </source>
</evidence>
<feature type="transmembrane region" description="Helical" evidence="6">
    <location>
        <begin position="278"/>
        <end position="297"/>
    </location>
</feature>
<gene>
    <name evidence="7" type="ORF">V0U35_10945</name>
</gene>
<accession>A0ABU7M086</accession>
<feature type="transmembrane region" description="Helical" evidence="6">
    <location>
        <begin position="54"/>
        <end position="77"/>
    </location>
</feature>
<evidence type="ECO:0000256" key="5">
    <source>
        <dbReference type="ARBA" id="ARBA00023136"/>
    </source>
</evidence>
<keyword evidence="3 6" id="KW-0812">Transmembrane</keyword>
<dbReference type="RefSeq" id="WP_330196753.1">
    <property type="nucleotide sequence ID" value="NZ_JAZDRO010000004.1"/>
</dbReference>
<evidence type="ECO:0000256" key="4">
    <source>
        <dbReference type="ARBA" id="ARBA00022989"/>
    </source>
</evidence>
<dbReference type="InterPro" id="IPR005495">
    <property type="entry name" value="LptG/LptF_permease"/>
</dbReference>
<reference evidence="7 8" key="1">
    <citation type="submission" date="2024-01" db="EMBL/GenBank/DDBJ databases">
        <title>Hyphobacterium bacterium isolated from marine sediment.</title>
        <authorList>
            <person name="Zhao S."/>
        </authorList>
    </citation>
    <scope>NUCLEOTIDE SEQUENCE [LARGE SCALE GENOMIC DNA]</scope>
    <source>
        <strain evidence="7 8">Y60-23</strain>
    </source>
</reference>
<evidence type="ECO:0000256" key="2">
    <source>
        <dbReference type="ARBA" id="ARBA00022475"/>
    </source>
</evidence>
<dbReference type="Proteomes" id="UP001310692">
    <property type="component" value="Unassembled WGS sequence"/>
</dbReference>
<evidence type="ECO:0000256" key="3">
    <source>
        <dbReference type="ARBA" id="ARBA00022692"/>
    </source>
</evidence>
<keyword evidence="5 6" id="KW-0472">Membrane</keyword>
<keyword evidence="4 6" id="KW-1133">Transmembrane helix</keyword>
<sequence length="370" mass="40265">MILVQRYMFRQLLGPFLTAAGAFAGLALLTQSLTNIELISDYRETALTFLKVTLLALPQLVGLLSPFAIFIAALVGINRMMSDSEITVASASGLSRWGVLSPIVRLGVLALVANLAVNLFIQPLSYREMRESLYELRTDVAASLVRPGSFSRLGAGVTLYARETDAGGRMQEVFINDARDPDGTSTYVAREGVIVRAADRPVMVLLDGNVQQVEDDNSLSFLTFERYEFDLSEFVDAAQVLFFKDSDKFLDELFFPDAASVARARGVERLYAEAHYRLSAPIYNVTMVLIAAAAFFGGQHSRLGYGRRVLIAIGIALTVRMLGFAAQSAAADDAALNIVQYVIPVAAGLAALVIIFRPARKVRPRPAAEA</sequence>
<dbReference type="Pfam" id="PF03739">
    <property type="entry name" value="LptF_LptG"/>
    <property type="match status" value="1"/>
</dbReference>
<feature type="transmembrane region" description="Helical" evidence="6">
    <location>
        <begin position="12"/>
        <end position="34"/>
    </location>
</feature>
<proteinExistence type="predicted"/>
<feature type="transmembrane region" description="Helical" evidence="6">
    <location>
        <begin position="97"/>
        <end position="121"/>
    </location>
</feature>
<keyword evidence="8" id="KW-1185">Reference proteome</keyword>
<keyword evidence="2" id="KW-1003">Cell membrane</keyword>
<evidence type="ECO:0000313" key="8">
    <source>
        <dbReference type="Proteomes" id="UP001310692"/>
    </source>
</evidence>
<evidence type="ECO:0000256" key="1">
    <source>
        <dbReference type="ARBA" id="ARBA00004651"/>
    </source>
</evidence>
<comment type="subcellular location">
    <subcellularLocation>
        <location evidence="1">Cell membrane</location>
        <topology evidence="1">Multi-pass membrane protein</topology>
    </subcellularLocation>
</comment>
<feature type="transmembrane region" description="Helical" evidence="6">
    <location>
        <begin position="338"/>
        <end position="356"/>
    </location>
</feature>
<feature type="transmembrane region" description="Helical" evidence="6">
    <location>
        <begin position="309"/>
        <end position="326"/>
    </location>
</feature>